<dbReference type="EC" id="2.7.8.8" evidence="4"/>
<dbReference type="InterPro" id="IPR050324">
    <property type="entry name" value="CDP-alcohol_PTase-I"/>
</dbReference>
<comment type="subcellular location">
    <subcellularLocation>
        <location evidence="2">Endomembrane system</location>
        <topology evidence="2">Multi-pass membrane protein</topology>
    </subcellularLocation>
</comment>
<keyword evidence="19" id="KW-1185">Reference proteome</keyword>
<dbReference type="Proteomes" id="UP001217485">
    <property type="component" value="Unassembled WGS sequence"/>
</dbReference>
<evidence type="ECO:0000256" key="10">
    <source>
        <dbReference type="ARBA" id="ARBA00023098"/>
    </source>
</evidence>
<sequence>MSEHHRAAWDTGVGPWCPAGPGQRTRARPERRRGEVALGLPRPAPPRILYLLPNLITLSSVFCGFDAVRLSASARSDDDFQRAALLILFAMLADTLDGRVARMTRTESAFGVQLDSLADLVSFGVAPALLVYQWALHRLGLAGVLGGSVFAACGAIRLARFNVLSMGEAGRPPSPARYIVGLPVTGAAGILLAIVMTHRGADEQLGSAGVELPVLATTLLVSMLMVSTLRFRSFKDLRPGPRTLLAIALALGSSALLSVRWGPALVLAWGLGAYVLLGVVESLWRLPALRRGAPAVLAARARGGEERP</sequence>
<evidence type="ECO:0000256" key="9">
    <source>
        <dbReference type="ARBA" id="ARBA00022989"/>
    </source>
</evidence>
<dbReference type="Gene3D" id="1.20.120.1760">
    <property type="match status" value="1"/>
</dbReference>
<evidence type="ECO:0000256" key="14">
    <source>
        <dbReference type="ARBA" id="ARBA00032361"/>
    </source>
</evidence>
<evidence type="ECO:0000256" key="16">
    <source>
        <dbReference type="SAM" id="MobiDB-lite"/>
    </source>
</evidence>
<evidence type="ECO:0000256" key="11">
    <source>
        <dbReference type="ARBA" id="ARBA00023136"/>
    </source>
</evidence>
<feature type="transmembrane region" description="Helical" evidence="17">
    <location>
        <begin position="141"/>
        <end position="159"/>
    </location>
</feature>
<dbReference type="PROSITE" id="PS00379">
    <property type="entry name" value="CDP_ALCOHOL_P_TRANSF"/>
    <property type="match status" value="1"/>
</dbReference>
<dbReference type="GO" id="GO:0003882">
    <property type="term" value="F:CDP-diacylglycerol-serine O-phosphatidyltransferase activity"/>
    <property type="evidence" value="ECO:0007669"/>
    <property type="project" value="UniProtKB-EC"/>
</dbReference>
<dbReference type="InterPro" id="IPR048254">
    <property type="entry name" value="CDP_ALCOHOL_P_TRANSF_CS"/>
</dbReference>
<evidence type="ECO:0000313" key="18">
    <source>
        <dbReference type="EMBL" id="MDC0678887.1"/>
    </source>
</evidence>
<evidence type="ECO:0000256" key="12">
    <source>
        <dbReference type="ARBA" id="ARBA00023209"/>
    </source>
</evidence>
<feature type="transmembrane region" description="Helical" evidence="17">
    <location>
        <begin position="212"/>
        <end position="231"/>
    </location>
</feature>
<evidence type="ECO:0000256" key="2">
    <source>
        <dbReference type="ARBA" id="ARBA00004127"/>
    </source>
</evidence>
<proteinExistence type="inferred from homology"/>
<evidence type="ECO:0000256" key="7">
    <source>
        <dbReference type="ARBA" id="ARBA00022679"/>
    </source>
</evidence>
<comment type="caution">
    <text evidence="18">The sequence shown here is derived from an EMBL/GenBank/DDBJ whole genome shotgun (WGS) entry which is preliminary data.</text>
</comment>
<keyword evidence="11 17" id="KW-0472">Membrane</keyword>
<dbReference type="Pfam" id="PF01066">
    <property type="entry name" value="CDP-OH_P_transf"/>
    <property type="match status" value="1"/>
</dbReference>
<evidence type="ECO:0000256" key="5">
    <source>
        <dbReference type="ARBA" id="ARBA00017171"/>
    </source>
</evidence>
<keyword evidence="8 17" id="KW-0812">Transmembrane</keyword>
<keyword evidence="9 17" id="KW-1133">Transmembrane helix</keyword>
<comment type="similarity">
    <text evidence="3 15">Belongs to the CDP-alcohol phosphatidyltransferase class-I family.</text>
</comment>
<dbReference type="EMBL" id="JAQNDK010000001">
    <property type="protein sequence ID" value="MDC0678887.1"/>
    <property type="molecule type" value="Genomic_DNA"/>
</dbReference>
<keyword evidence="10" id="KW-0443">Lipid metabolism</keyword>
<feature type="transmembrane region" description="Helical" evidence="17">
    <location>
        <begin position="267"/>
        <end position="284"/>
    </location>
</feature>
<organism evidence="18 19">
    <name type="scientific">Sorangium atrum</name>
    <dbReference type="NCBI Taxonomy" id="2995308"/>
    <lineage>
        <taxon>Bacteria</taxon>
        <taxon>Pseudomonadati</taxon>
        <taxon>Myxococcota</taxon>
        <taxon>Polyangia</taxon>
        <taxon>Polyangiales</taxon>
        <taxon>Polyangiaceae</taxon>
        <taxon>Sorangium</taxon>
    </lineage>
</organism>
<evidence type="ECO:0000256" key="13">
    <source>
        <dbReference type="ARBA" id="ARBA00023264"/>
    </source>
</evidence>
<dbReference type="InterPro" id="IPR004533">
    <property type="entry name" value="CDP-diaglyc--ser_O-PTrfase"/>
</dbReference>
<comment type="catalytic activity">
    <reaction evidence="1">
        <text>a CDP-1,2-diacyl-sn-glycerol + L-serine = a 1,2-diacyl-sn-glycero-3-phospho-L-serine + CMP + H(+)</text>
        <dbReference type="Rhea" id="RHEA:16913"/>
        <dbReference type="ChEBI" id="CHEBI:15378"/>
        <dbReference type="ChEBI" id="CHEBI:33384"/>
        <dbReference type="ChEBI" id="CHEBI:57262"/>
        <dbReference type="ChEBI" id="CHEBI:58332"/>
        <dbReference type="ChEBI" id="CHEBI:60377"/>
        <dbReference type="EC" id="2.7.8.8"/>
    </reaction>
</comment>
<dbReference type="PANTHER" id="PTHR14269:SF61">
    <property type="entry name" value="CDP-DIACYLGLYCEROL--SERINE O-PHOSPHATIDYLTRANSFERASE"/>
    <property type="match status" value="1"/>
</dbReference>
<feature type="region of interest" description="Disordered" evidence="16">
    <location>
        <begin position="1"/>
        <end position="32"/>
    </location>
</feature>
<protein>
    <recommendedName>
        <fullName evidence="5">CDP-diacylglycerol--serine O-phosphatidyltransferase</fullName>
        <ecNumber evidence="4">2.7.8.8</ecNumber>
    </recommendedName>
    <alternativeName>
        <fullName evidence="14">Phosphatidylserine synthase</fullName>
    </alternativeName>
</protein>
<evidence type="ECO:0000256" key="3">
    <source>
        <dbReference type="ARBA" id="ARBA00010441"/>
    </source>
</evidence>
<evidence type="ECO:0000256" key="15">
    <source>
        <dbReference type="RuleBase" id="RU003750"/>
    </source>
</evidence>
<keyword evidence="13" id="KW-1208">Phospholipid metabolism</keyword>
<dbReference type="InterPro" id="IPR043130">
    <property type="entry name" value="CDP-OH_PTrfase_TM_dom"/>
</dbReference>
<accession>A0ABT5BXK2</accession>
<reference evidence="18 19" key="1">
    <citation type="submission" date="2023-01" db="EMBL/GenBank/DDBJ databases">
        <title>Minimal conservation of predation-associated metabolite biosynthetic gene clusters underscores biosynthetic potential of Myxococcota including descriptions for ten novel species: Archangium lansinium sp. nov., Myxococcus landrumus sp. nov., Nannocystis bai.</title>
        <authorList>
            <person name="Ahearne A."/>
            <person name="Stevens C."/>
            <person name="Dowd S."/>
        </authorList>
    </citation>
    <scope>NUCLEOTIDE SEQUENCE [LARGE SCALE GENOMIC DNA]</scope>
    <source>
        <strain evidence="18 19">WIWO2</strain>
    </source>
</reference>
<evidence type="ECO:0000256" key="4">
    <source>
        <dbReference type="ARBA" id="ARBA00013174"/>
    </source>
</evidence>
<evidence type="ECO:0000256" key="1">
    <source>
        <dbReference type="ARBA" id="ARBA00000287"/>
    </source>
</evidence>
<keyword evidence="6" id="KW-0444">Lipid biosynthesis</keyword>
<dbReference type="NCBIfam" id="TIGR00473">
    <property type="entry name" value="pssA"/>
    <property type="match status" value="1"/>
</dbReference>
<dbReference type="InterPro" id="IPR000462">
    <property type="entry name" value="CDP-OH_P_trans"/>
</dbReference>
<evidence type="ECO:0000256" key="6">
    <source>
        <dbReference type="ARBA" id="ARBA00022516"/>
    </source>
</evidence>
<evidence type="ECO:0000256" key="8">
    <source>
        <dbReference type="ARBA" id="ARBA00022692"/>
    </source>
</evidence>
<gene>
    <name evidence="18" type="primary">pssA</name>
    <name evidence="18" type="ORF">POL72_14170</name>
</gene>
<dbReference type="RefSeq" id="WP_272095736.1">
    <property type="nucleotide sequence ID" value="NZ_JAQNDK010000001.1"/>
</dbReference>
<name>A0ABT5BXK2_9BACT</name>
<keyword evidence="12" id="KW-0594">Phospholipid biosynthesis</keyword>
<dbReference type="PANTHER" id="PTHR14269">
    <property type="entry name" value="CDP-DIACYLGLYCEROL--GLYCEROL-3-PHOSPHATE 3-PHOSPHATIDYLTRANSFERASE-RELATED"/>
    <property type="match status" value="1"/>
</dbReference>
<evidence type="ECO:0000256" key="17">
    <source>
        <dbReference type="SAM" id="Phobius"/>
    </source>
</evidence>
<feature type="transmembrane region" description="Helical" evidence="17">
    <location>
        <begin position="179"/>
        <end position="200"/>
    </location>
</feature>
<evidence type="ECO:0000313" key="19">
    <source>
        <dbReference type="Proteomes" id="UP001217485"/>
    </source>
</evidence>
<keyword evidence="7 15" id="KW-0808">Transferase</keyword>